<keyword evidence="3" id="KW-1185">Reference proteome</keyword>
<sequence length="586" mass="66090">MEDNIYIQGVAISNYRGIGHKIQYIAPFSRFNFFIGENNAGKSNVLNFITNHHGAVLNKIKTPRTSPPNFSPLEIHHGASTSQITAATGVPYKDFWRKIKKTTTANSNYSELNDEYLEILIRSLTKNNFVWIKGGDGNSPPTLLHDDIESLVDIIPVHAWQRIWRALCNRTGGDIRAHWIPQILEVLTSNMELQNPKVSLVPAIREISNLDRPFESLSGAGLINKLAELQQPALTERANLEKFKLINNFLKAVVDNSTARIEIPHTREHVLVEIDGKILPLESLGTGIHEVIMLASFCTILDNQVVCIEEPEIHLHPILQRRLIRYLNKYTSNQYFIATHSASLIDTSGASVFHVRNVEGCTEITPAITGNERFNICNDLGYKASDLLQANFIIWVEGPSDRIYISHWIESLDSSLREGIEYSIMFYGGRLLSHLSAKDTDFSEEGADALISLRQLNRNMAIIIDSDKRSDSDAVNSTKLRIKEEVELDGGIVWICDGREIENYIPKETMTAALKDVYKERLLERHNTGKFDHVLPFRESNGDIFKNIDKVKVAKSVCNYDAELDIYDLADKIEALVSAIKKANNL</sequence>
<dbReference type="PANTHER" id="PTHR43581">
    <property type="entry name" value="ATP/GTP PHOSPHATASE"/>
    <property type="match status" value="1"/>
</dbReference>
<organism evidence="2 3">
    <name type="scientific">Aquipseudomonas guryensis</name>
    <dbReference type="NCBI Taxonomy" id="2759165"/>
    <lineage>
        <taxon>Bacteria</taxon>
        <taxon>Pseudomonadati</taxon>
        <taxon>Pseudomonadota</taxon>
        <taxon>Gammaproteobacteria</taxon>
        <taxon>Pseudomonadales</taxon>
        <taxon>Pseudomonadaceae</taxon>
        <taxon>Aquipseudomonas</taxon>
    </lineage>
</organism>
<evidence type="ECO:0000313" key="3">
    <source>
        <dbReference type="Proteomes" id="UP000581189"/>
    </source>
</evidence>
<dbReference type="InterPro" id="IPR027417">
    <property type="entry name" value="P-loop_NTPase"/>
</dbReference>
<evidence type="ECO:0000313" key="2">
    <source>
        <dbReference type="EMBL" id="MBB1519466.1"/>
    </source>
</evidence>
<dbReference type="PANTHER" id="PTHR43581:SF4">
    <property type="entry name" value="ATP_GTP PHOSPHATASE"/>
    <property type="match status" value="1"/>
</dbReference>
<dbReference type="InterPro" id="IPR041685">
    <property type="entry name" value="AAA_GajA/Old/RecF-like"/>
</dbReference>
<comment type="caution">
    <text evidence="2">The sequence shown here is derived from an EMBL/GenBank/DDBJ whole genome shotgun (WGS) entry which is preliminary data.</text>
</comment>
<dbReference type="AlphaFoldDB" id="A0A7W4DBC0"/>
<dbReference type="EMBL" id="JACJFN010000002">
    <property type="protein sequence ID" value="MBB1519466.1"/>
    <property type="molecule type" value="Genomic_DNA"/>
</dbReference>
<dbReference type="Pfam" id="PF13175">
    <property type="entry name" value="AAA_15"/>
    <property type="match status" value="1"/>
</dbReference>
<name>A0A7W4DBC0_9GAMM</name>
<proteinExistence type="predicted"/>
<dbReference type="SUPFAM" id="SSF52540">
    <property type="entry name" value="P-loop containing nucleoside triphosphate hydrolases"/>
    <property type="match status" value="1"/>
</dbReference>
<accession>A0A7W4DBC0</accession>
<gene>
    <name evidence="2" type="ORF">H3H45_09480</name>
</gene>
<dbReference type="GO" id="GO:0005524">
    <property type="term" value="F:ATP binding"/>
    <property type="evidence" value="ECO:0007669"/>
    <property type="project" value="UniProtKB-KW"/>
</dbReference>
<keyword evidence="2" id="KW-0067">ATP-binding</keyword>
<feature type="domain" description="Endonuclease GajA/Old nuclease/RecF-like AAA" evidence="1">
    <location>
        <begin position="225"/>
        <end position="345"/>
    </location>
</feature>
<protein>
    <submittedName>
        <fullName evidence="2">ATP-binding protein</fullName>
    </submittedName>
</protein>
<evidence type="ECO:0000259" key="1">
    <source>
        <dbReference type="Pfam" id="PF13175"/>
    </source>
</evidence>
<dbReference type="Proteomes" id="UP000581189">
    <property type="component" value="Unassembled WGS sequence"/>
</dbReference>
<dbReference type="RefSeq" id="WP_182833485.1">
    <property type="nucleotide sequence ID" value="NZ_JACJFN010000002.1"/>
</dbReference>
<keyword evidence="2" id="KW-0547">Nucleotide-binding</keyword>
<dbReference type="InterPro" id="IPR051396">
    <property type="entry name" value="Bact_Antivir_Def_Nuclease"/>
</dbReference>
<dbReference type="Gene3D" id="3.40.50.300">
    <property type="entry name" value="P-loop containing nucleotide triphosphate hydrolases"/>
    <property type="match status" value="1"/>
</dbReference>
<reference evidence="2 3" key="1">
    <citation type="submission" date="2020-08" db="EMBL/GenBank/DDBJ databases">
        <authorList>
            <person name="Kim C.M."/>
        </authorList>
    </citation>
    <scope>NUCLEOTIDE SEQUENCE [LARGE SCALE GENOMIC DNA]</scope>
    <source>
        <strain evidence="2 3">SR9</strain>
    </source>
</reference>